<dbReference type="InterPro" id="IPR052918">
    <property type="entry name" value="Motility_Chemotaxis_Reg"/>
</dbReference>
<dbReference type="InterPro" id="IPR010620">
    <property type="entry name" value="SBBP_repeat"/>
</dbReference>
<dbReference type="NCBIfam" id="NF047494">
    <property type="entry name" value="Lepto_SBBP_lipo"/>
    <property type="match status" value="1"/>
</dbReference>
<organism evidence="1 2">
    <name type="scientific">Leptospira borgpetersenii serovar Hardjo-bovis str. Sponselee</name>
    <dbReference type="NCBI Taxonomy" id="1303729"/>
    <lineage>
        <taxon>Bacteria</taxon>
        <taxon>Pseudomonadati</taxon>
        <taxon>Spirochaetota</taxon>
        <taxon>Spirochaetia</taxon>
        <taxon>Leptospirales</taxon>
        <taxon>Leptospiraceae</taxon>
        <taxon>Leptospira</taxon>
    </lineage>
</organism>
<dbReference type="Proteomes" id="UP000011873">
    <property type="component" value="Unassembled WGS sequence"/>
</dbReference>
<evidence type="ECO:0000313" key="1">
    <source>
        <dbReference type="EMBL" id="EMJ82802.1"/>
    </source>
</evidence>
<dbReference type="EMBL" id="ANMU01000060">
    <property type="protein sequence ID" value="EMJ82802.1"/>
    <property type="molecule type" value="Genomic_DNA"/>
</dbReference>
<dbReference type="SUPFAM" id="SSF101898">
    <property type="entry name" value="NHL repeat"/>
    <property type="match status" value="1"/>
</dbReference>
<dbReference type="PROSITE" id="PS51257">
    <property type="entry name" value="PROKAR_LIPOPROTEIN"/>
    <property type="match status" value="1"/>
</dbReference>
<gene>
    <name evidence="1" type="ORF">LEP1GSC016_2548</name>
</gene>
<reference evidence="1 2" key="1">
    <citation type="submission" date="2013-01" db="EMBL/GenBank/DDBJ databases">
        <authorList>
            <person name="Harkins D.M."/>
            <person name="Durkin A.S."/>
            <person name="Brinkac L.M."/>
            <person name="Haft D.H."/>
            <person name="Selengut J.D."/>
            <person name="Sanka R."/>
            <person name="DePew J."/>
            <person name="Purushe J."/>
            <person name="Galloway R.L."/>
            <person name="Vinetz J.M."/>
            <person name="Sutton G.G."/>
            <person name="Nierman W.C."/>
            <person name="Fouts D.E."/>
        </authorList>
    </citation>
    <scope>NUCLEOTIDE SEQUENCE [LARGE SCALE GENOMIC DNA]</scope>
    <source>
        <strain evidence="1 2">Sponselee CDC</strain>
    </source>
</reference>
<dbReference type="PANTHER" id="PTHR35580">
    <property type="entry name" value="CELL SURFACE GLYCOPROTEIN (S-LAYER PROTEIN)-LIKE PROTEIN"/>
    <property type="match status" value="1"/>
</dbReference>
<sequence length="481" mass="51767">MEIGKSIMNHIFVFLFILLQACTPAKTLGVAAPEINDSWIQILVRGIARIETEAIDNVFSESADLEDSKTFELERTLSIGAPNARTVGKGLAMDEKGFIYITGNTDEGVYNAAAAGIQDIILGKYDSQMNPIWTKQIGNANTTLSVNDIAVDTSDNVYITGNTNRNYPGALTGIEDMFLIKLDSNGNQIWSRQKGIVNHGIFSNKMTLDSAGNIYIVGHTDGPFGGPLTGSNGFIIKFKNNGDEDWVRQIGVDGAESSPKGIAFDKTTNNVYITGTGNANYETNTLPSIGIRDMFIFKYDSNGNGNGRFFAQLGSTDKFFDDVSITVDSFGNILIGGSSNGRFETTLGGTNKLGTIAKYDSRGTLQWIRQFGPTSSLAKRTTINSIITDKSGNIFTTGSTNGNIADGGDDSLGDSDAFLTKHNSSGQNKWIERIGSPEATTSGNGIVKDREGNLYTIGDTTRGINGAPRQGNTDIFIVKYK</sequence>
<dbReference type="AlphaFoldDB" id="M6BSR7"/>
<dbReference type="Gene3D" id="2.120.10.30">
    <property type="entry name" value="TolB, C-terminal domain"/>
    <property type="match status" value="1"/>
</dbReference>
<protein>
    <submittedName>
        <fullName evidence="1">Beta-propeller repeat protein</fullName>
    </submittedName>
</protein>
<dbReference type="PANTHER" id="PTHR35580:SF1">
    <property type="entry name" value="PHYTASE-LIKE DOMAIN-CONTAINING PROTEIN"/>
    <property type="match status" value="1"/>
</dbReference>
<dbReference type="PATRIC" id="fig|1218567.3.peg.1525"/>
<name>M6BSR7_LEPBO</name>
<proteinExistence type="predicted"/>
<evidence type="ECO:0000313" key="2">
    <source>
        <dbReference type="Proteomes" id="UP000011873"/>
    </source>
</evidence>
<accession>M6BSR7</accession>
<dbReference type="Pfam" id="PF06739">
    <property type="entry name" value="SBBP"/>
    <property type="match status" value="7"/>
</dbReference>
<comment type="caution">
    <text evidence="1">The sequence shown here is derived from an EMBL/GenBank/DDBJ whole genome shotgun (WGS) entry which is preliminary data.</text>
</comment>
<dbReference type="InterPro" id="IPR011042">
    <property type="entry name" value="6-blade_b-propeller_TolB-like"/>
</dbReference>